<evidence type="ECO:0000256" key="7">
    <source>
        <dbReference type="SAM" id="Phobius"/>
    </source>
</evidence>
<keyword evidence="4" id="KW-0862">Zinc</keyword>
<feature type="region of interest" description="Disordered" evidence="6">
    <location>
        <begin position="85"/>
        <end position="146"/>
    </location>
</feature>
<dbReference type="PROSITE" id="PS51837">
    <property type="entry name" value="LITAF"/>
    <property type="match status" value="1"/>
</dbReference>
<evidence type="ECO:0000256" key="1">
    <source>
        <dbReference type="ARBA" id="ARBA00004170"/>
    </source>
</evidence>
<feature type="compositionally biased region" description="Polar residues" evidence="6">
    <location>
        <begin position="124"/>
        <end position="134"/>
    </location>
</feature>
<dbReference type="Pfam" id="PF10601">
    <property type="entry name" value="zf-LITAF-like"/>
    <property type="match status" value="1"/>
</dbReference>
<proteinExistence type="inferred from homology"/>
<feature type="domain" description="LITAF" evidence="8">
    <location>
        <begin position="146"/>
        <end position="228"/>
    </location>
</feature>
<feature type="compositionally biased region" description="Basic and acidic residues" evidence="6">
    <location>
        <begin position="107"/>
        <end position="119"/>
    </location>
</feature>
<reference evidence="9" key="1">
    <citation type="journal article" date="2023" name="Mol. Phylogenet. Evol.">
        <title>Genome-scale phylogeny and comparative genomics of the fungal order Sordariales.</title>
        <authorList>
            <person name="Hensen N."/>
            <person name="Bonometti L."/>
            <person name="Westerberg I."/>
            <person name="Brannstrom I.O."/>
            <person name="Guillou S."/>
            <person name="Cros-Aarteil S."/>
            <person name="Calhoun S."/>
            <person name="Haridas S."/>
            <person name="Kuo A."/>
            <person name="Mondo S."/>
            <person name="Pangilinan J."/>
            <person name="Riley R."/>
            <person name="LaButti K."/>
            <person name="Andreopoulos B."/>
            <person name="Lipzen A."/>
            <person name="Chen C."/>
            <person name="Yan M."/>
            <person name="Daum C."/>
            <person name="Ng V."/>
            <person name="Clum A."/>
            <person name="Steindorff A."/>
            <person name="Ohm R.A."/>
            <person name="Martin F."/>
            <person name="Silar P."/>
            <person name="Natvig D.O."/>
            <person name="Lalanne C."/>
            <person name="Gautier V."/>
            <person name="Ament-Velasquez S.L."/>
            <person name="Kruys A."/>
            <person name="Hutchinson M.I."/>
            <person name="Powell A.J."/>
            <person name="Barry K."/>
            <person name="Miller A.N."/>
            <person name="Grigoriev I.V."/>
            <person name="Debuchy R."/>
            <person name="Gladieux P."/>
            <person name="Hiltunen Thoren M."/>
            <person name="Johannesson H."/>
        </authorList>
    </citation>
    <scope>NUCLEOTIDE SEQUENCE</scope>
    <source>
        <strain evidence="9">CBS 955.72</strain>
    </source>
</reference>
<feature type="compositionally biased region" description="Polar residues" evidence="6">
    <location>
        <begin position="37"/>
        <end position="46"/>
    </location>
</feature>
<dbReference type="GO" id="GO:0008270">
    <property type="term" value="F:zinc ion binding"/>
    <property type="evidence" value="ECO:0007669"/>
    <property type="project" value="TreeGrafter"/>
</dbReference>
<reference evidence="9" key="2">
    <citation type="submission" date="2023-06" db="EMBL/GenBank/DDBJ databases">
        <authorList>
            <consortium name="Lawrence Berkeley National Laboratory"/>
            <person name="Haridas S."/>
            <person name="Hensen N."/>
            <person name="Bonometti L."/>
            <person name="Westerberg I."/>
            <person name="Brannstrom I.O."/>
            <person name="Guillou S."/>
            <person name="Cros-Aarteil S."/>
            <person name="Calhoun S."/>
            <person name="Kuo A."/>
            <person name="Mondo S."/>
            <person name="Pangilinan J."/>
            <person name="Riley R."/>
            <person name="Labutti K."/>
            <person name="Andreopoulos B."/>
            <person name="Lipzen A."/>
            <person name="Chen C."/>
            <person name="Yanf M."/>
            <person name="Daum C."/>
            <person name="Ng V."/>
            <person name="Clum A."/>
            <person name="Steindorff A."/>
            <person name="Ohm R."/>
            <person name="Martin F."/>
            <person name="Silar P."/>
            <person name="Natvig D."/>
            <person name="Lalanne C."/>
            <person name="Gautier V."/>
            <person name="Ament-Velasquez S.L."/>
            <person name="Kruys A."/>
            <person name="Hutchinson M.I."/>
            <person name="Powell A.J."/>
            <person name="Barry K."/>
            <person name="Miller A.N."/>
            <person name="Grigoriev I.V."/>
            <person name="Debuchy R."/>
            <person name="Gladieux P."/>
            <person name="Thoren M.H."/>
            <person name="Johannesson H."/>
        </authorList>
    </citation>
    <scope>NUCLEOTIDE SEQUENCE</scope>
    <source>
        <strain evidence="9">CBS 955.72</strain>
    </source>
</reference>
<keyword evidence="7" id="KW-0812">Transmembrane</keyword>
<keyword evidence="7" id="KW-1133">Transmembrane helix</keyword>
<organism evidence="9 10">
    <name type="scientific">Lasiosphaeria hispida</name>
    <dbReference type="NCBI Taxonomy" id="260671"/>
    <lineage>
        <taxon>Eukaryota</taxon>
        <taxon>Fungi</taxon>
        <taxon>Dikarya</taxon>
        <taxon>Ascomycota</taxon>
        <taxon>Pezizomycotina</taxon>
        <taxon>Sordariomycetes</taxon>
        <taxon>Sordariomycetidae</taxon>
        <taxon>Sordariales</taxon>
        <taxon>Lasiosphaeriaceae</taxon>
        <taxon>Lasiosphaeria</taxon>
    </lineage>
</organism>
<dbReference type="EMBL" id="JAUIQD010000002">
    <property type="protein sequence ID" value="KAK3360578.1"/>
    <property type="molecule type" value="Genomic_DNA"/>
</dbReference>
<dbReference type="InterPro" id="IPR006629">
    <property type="entry name" value="LITAF"/>
</dbReference>
<dbReference type="PANTHER" id="PTHR23292">
    <property type="entry name" value="LIPOPOLYSACCHARIDE-INDUCED TUMOR NECROSIS FACTOR-ALPHA FACTOR"/>
    <property type="match status" value="1"/>
</dbReference>
<dbReference type="GO" id="GO:0016020">
    <property type="term" value="C:membrane"/>
    <property type="evidence" value="ECO:0007669"/>
    <property type="project" value="UniProtKB-SubCell"/>
</dbReference>
<dbReference type="AlphaFoldDB" id="A0AAJ0MIR1"/>
<comment type="similarity">
    <text evidence="2">Belongs to the CDIP1/LITAF family.</text>
</comment>
<evidence type="ECO:0000256" key="5">
    <source>
        <dbReference type="ARBA" id="ARBA00023136"/>
    </source>
</evidence>
<evidence type="ECO:0000313" key="9">
    <source>
        <dbReference type="EMBL" id="KAK3360578.1"/>
    </source>
</evidence>
<comment type="caution">
    <text evidence="9">The sequence shown here is derived from an EMBL/GenBank/DDBJ whole genome shotgun (WGS) entry which is preliminary data.</text>
</comment>
<keyword evidence="10" id="KW-1185">Reference proteome</keyword>
<evidence type="ECO:0000256" key="6">
    <source>
        <dbReference type="SAM" id="MobiDB-lite"/>
    </source>
</evidence>
<dbReference type="InterPro" id="IPR037519">
    <property type="entry name" value="LITAF_fam"/>
</dbReference>
<feature type="compositionally biased region" description="Basic and acidic residues" evidence="6">
    <location>
        <begin position="18"/>
        <end position="33"/>
    </location>
</feature>
<evidence type="ECO:0000259" key="8">
    <source>
        <dbReference type="PROSITE" id="PS51837"/>
    </source>
</evidence>
<dbReference type="Proteomes" id="UP001275084">
    <property type="component" value="Unassembled WGS sequence"/>
</dbReference>
<name>A0AAJ0MIR1_9PEZI</name>
<comment type="subcellular location">
    <subcellularLocation>
        <location evidence="1">Membrane</location>
        <topology evidence="1">Peripheral membrane protein</topology>
    </subcellularLocation>
</comment>
<evidence type="ECO:0000256" key="3">
    <source>
        <dbReference type="ARBA" id="ARBA00022723"/>
    </source>
</evidence>
<evidence type="ECO:0000256" key="4">
    <source>
        <dbReference type="ARBA" id="ARBA00022833"/>
    </source>
</evidence>
<accession>A0AAJ0MIR1</accession>
<gene>
    <name evidence="9" type="ORF">B0T25DRAFT_535942</name>
</gene>
<feature type="region of interest" description="Disordered" evidence="6">
    <location>
        <begin position="1"/>
        <end position="73"/>
    </location>
</feature>
<keyword evidence="5 7" id="KW-0472">Membrane</keyword>
<dbReference type="SMART" id="SM00714">
    <property type="entry name" value="LITAF"/>
    <property type="match status" value="1"/>
</dbReference>
<evidence type="ECO:0000313" key="10">
    <source>
        <dbReference type="Proteomes" id="UP001275084"/>
    </source>
</evidence>
<feature type="transmembrane region" description="Helical" evidence="7">
    <location>
        <begin position="186"/>
        <end position="209"/>
    </location>
</feature>
<keyword evidence="3" id="KW-0479">Metal-binding</keyword>
<evidence type="ECO:0000256" key="2">
    <source>
        <dbReference type="ARBA" id="ARBA00005975"/>
    </source>
</evidence>
<sequence>MVASLLEPTSSESGKATLKREHVATPDSEEKIFYESLSLSGAQASGDSERDEKSVGAETSPLPEPIVKDNIDLPETVQDAVDLPESVNHAESPKKLNGELQEVPGDDCDKIINIDDKPPKYPASTGQPSSTEGYQPTRPISPEKTEGVATVTPLRLLGDQSDWVDCPFCRRRVETRVEKKPSGMTYIAGTVLCLTTLLATFVPCWYKWYFNVDHHCTNCDRIVAHREYNKKEIEVLGTLEHEKEVSRYPAAP</sequence>
<dbReference type="PANTHER" id="PTHR23292:SF6">
    <property type="entry name" value="FI16602P1-RELATED"/>
    <property type="match status" value="1"/>
</dbReference>
<protein>
    <recommendedName>
        <fullName evidence="8">LITAF domain-containing protein</fullName>
    </recommendedName>
</protein>